<name>A0AAI8GBQ3_9FLAO</name>
<protein>
    <submittedName>
        <fullName evidence="1">Uncharacterized protein</fullName>
    </submittedName>
</protein>
<reference evidence="2" key="1">
    <citation type="submission" date="2016-03" db="EMBL/GenBank/DDBJ databases">
        <title>Flavobacterium columnare strain B185, complete genome.</title>
        <authorList>
            <person name="Sundberg L.-R."/>
            <person name="Papponen P."/>
            <person name="Laanto E."/>
        </authorList>
    </citation>
    <scope>NUCLEOTIDE SEQUENCE [LARGE SCALE GENOMIC DNA]</scope>
    <source>
        <strain evidence="2">B185</strain>
    </source>
</reference>
<reference evidence="1 2" key="2">
    <citation type="submission" date="2019-05" db="EMBL/GenBank/DDBJ databases">
        <authorList>
            <person name="Ravantti J.J."/>
        </authorList>
    </citation>
    <scope>NUCLEOTIDE SEQUENCE [LARGE SCALE GENOMIC DNA]</scope>
    <source>
        <strain evidence="1 2">B185</strain>
    </source>
</reference>
<evidence type="ECO:0000313" key="2">
    <source>
        <dbReference type="Proteomes" id="UP000304840"/>
    </source>
</evidence>
<dbReference type="RefSeq" id="WP_138425535.1">
    <property type="nucleotide sequence ID" value="NZ_CP010992.1"/>
</dbReference>
<organism evidence="1 2">
    <name type="scientific">Flavobacterium columnare</name>
    <dbReference type="NCBI Taxonomy" id="996"/>
    <lineage>
        <taxon>Bacteria</taxon>
        <taxon>Pseudomonadati</taxon>
        <taxon>Bacteroidota</taxon>
        <taxon>Flavobacteriia</taxon>
        <taxon>Flavobacteriales</taxon>
        <taxon>Flavobacteriaceae</taxon>
        <taxon>Flavobacterium</taxon>
    </lineage>
</organism>
<accession>A0AAI8GBQ3</accession>
<evidence type="ECO:0000313" key="1">
    <source>
        <dbReference type="EMBL" id="AMO20733.1"/>
    </source>
</evidence>
<dbReference type="Proteomes" id="UP000304840">
    <property type="component" value="Chromosome"/>
</dbReference>
<sequence length="324" mass="37876">MDYTIFYKKKYENSDIDTLIEELDFDFFISAYNESERITTVFDKINSTYKHWIILPEYKFSEVEISHLSNVKFDYSEFSFSDDEGEIILDYYSQNEELFKLGKIGVDITGFLRPHLVFLIRLLKEKNISKVDFIYSEPVNYKKKEETLFSEDYYEIREIKGCLNSHNPETTNDLLILGSGYDYQMVSKVAKFKADTKKVQVLGFPPLQADMFQENILKVYQAEEDVSSGQFSLDSEEIILSPANDPFVTAQLISEFVKREQKQKELTNIYLCPISTKAHTLGIALYYINECLDKPVSIIFPFSKKYSRETSEGISKIWIYKVEL</sequence>
<proteinExistence type="predicted"/>
<dbReference type="EMBL" id="CP010992">
    <property type="protein sequence ID" value="AMO20733.1"/>
    <property type="molecule type" value="Genomic_DNA"/>
</dbReference>
<dbReference type="AlphaFoldDB" id="A0AAI8GBQ3"/>
<gene>
    <name evidence="1" type="ORF">UN65_10645</name>
</gene>